<dbReference type="PANTHER" id="PTHR45668:SF3">
    <property type="entry name" value="SERINE_THREONINE-PROTEIN PHOSPHATASE RDGC"/>
    <property type="match status" value="1"/>
</dbReference>
<dbReference type="InterPro" id="IPR006186">
    <property type="entry name" value="Ser/Thr-sp_prot-phosphatase"/>
</dbReference>
<reference evidence="7" key="1">
    <citation type="submission" date="2021-02" db="EMBL/GenBank/DDBJ databases">
        <authorList>
            <person name="Nowell W R."/>
        </authorList>
    </citation>
    <scope>NUCLEOTIDE SEQUENCE</scope>
</reference>
<organism evidence="7 9">
    <name type="scientific">Rotaria socialis</name>
    <dbReference type="NCBI Taxonomy" id="392032"/>
    <lineage>
        <taxon>Eukaryota</taxon>
        <taxon>Metazoa</taxon>
        <taxon>Spiralia</taxon>
        <taxon>Gnathifera</taxon>
        <taxon>Rotifera</taxon>
        <taxon>Eurotatoria</taxon>
        <taxon>Bdelloidea</taxon>
        <taxon>Philodinida</taxon>
        <taxon>Philodinidae</taxon>
        <taxon>Rotaria</taxon>
    </lineage>
</organism>
<sequence>PSNENPYIFNGDIVDRGFQSIEIFLLISVALIVYPSNVYLNRGNHEDHVLNLR</sequence>
<dbReference type="GO" id="GO:0016787">
    <property type="term" value="F:hydrolase activity"/>
    <property type="evidence" value="ECO:0007669"/>
    <property type="project" value="InterPro"/>
</dbReference>
<feature type="domain" description="Serine/threonine specific protein phosphatases" evidence="5">
    <location>
        <begin position="41"/>
        <end position="46"/>
    </location>
</feature>
<accession>A0A822F8W6</accession>
<evidence type="ECO:0000313" key="6">
    <source>
        <dbReference type="EMBL" id="CAF4931741.1"/>
    </source>
</evidence>
<dbReference type="InterPro" id="IPR051134">
    <property type="entry name" value="PPP_phosphatase"/>
</dbReference>
<keyword evidence="10" id="KW-1185">Reference proteome</keyword>
<evidence type="ECO:0000313" key="8">
    <source>
        <dbReference type="EMBL" id="CAF5143119.1"/>
    </source>
</evidence>
<dbReference type="EMBL" id="CAJOBP010086259">
    <property type="protein sequence ID" value="CAF4931741.1"/>
    <property type="molecule type" value="Genomic_DNA"/>
</dbReference>
<evidence type="ECO:0000313" key="9">
    <source>
        <dbReference type="Proteomes" id="UP000663848"/>
    </source>
</evidence>
<keyword evidence="4" id="KW-0472">Membrane</keyword>
<dbReference type="Proteomes" id="UP000663848">
    <property type="component" value="Unassembled WGS sequence"/>
</dbReference>
<feature type="transmembrane region" description="Helical" evidence="4">
    <location>
        <begin position="20"/>
        <end position="40"/>
    </location>
</feature>
<dbReference type="PRINTS" id="PR00114">
    <property type="entry name" value="STPHPHTASE"/>
</dbReference>
<keyword evidence="2" id="KW-0479">Metal-binding</keyword>
<dbReference type="PROSITE" id="PS00125">
    <property type="entry name" value="SER_THR_PHOSPHATASE"/>
    <property type="match status" value="1"/>
</dbReference>
<proteinExistence type="predicted"/>
<dbReference type="InterPro" id="IPR029052">
    <property type="entry name" value="Metallo-depent_PP-like"/>
</dbReference>
<protein>
    <recommendedName>
        <fullName evidence="5">Serine/threonine specific protein phosphatases domain-containing protein</fullName>
    </recommendedName>
</protein>
<evidence type="ECO:0000256" key="3">
    <source>
        <dbReference type="ARBA" id="ARBA00023211"/>
    </source>
</evidence>
<comment type="caution">
    <text evidence="7">The sequence shown here is derived from an EMBL/GenBank/DDBJ whole genome shotgun (WGS) entry which is preliminary data.</text>
</comment>
<dbReference type="Pfam" id="PF00149">
    <property type="entry name" value="Metallophos"/>
    <property type="match status" value="1"/>
</dbReference>
<evidence type="ECO:0000256" key="1">
    <source>
        <dbReference type="ARBA" id="ARBA00001936"/>
    </source>
</evidence>
<dbReference type="Proteomes" id="UP000663873">
    <property type="component" value="Unassembled WGS sequence"/>
</dbReference>
<dbReference type="EMBL" id="CAJOBR010092691">
    <property type="protein sequence ID" value="CAF5143119.1"/>
    <property type="molecule type" value="Genomic_DNA"/>
</dbReference>
<comment type="cofactor">
    <cofactor evidence="1">
        <name>Mn(2+)</name>
        <dbReference type="ChEBI" id="CHEBI:29035"/>
    </cofactor>
</comment>
<feature type="non-terminal residue" evidence="7">
    <location>
        <position position="1"/>
    </location>
</feature>
<name>A0A822F8W6_9BILA</name>
<evidence type="ECO:0000256" key="4">
    <source>
        <dbReference type="SAM" id="Phobius"/>
    </source>
</evidence>
<keyword evidence="3" id="KW-0464">Manganese</keyword>
<dbReference type="InterPro" id="IPR004843">
    <property type="entry name" value="Calcineurin-like_PHP"/>
</dbReference>
<dbReference type="AlphaFoldDB" id="A0A822F8W6"/>
<dbReference type="Gene3D" id="3.60.21.10">
    <property type="match status" value="1"/>
</dbReference>
<evidence type="ECO:0000259" key="5">
    <source>
        <dbReference type="PROSITE" id="PS00125"/>
    </source>
</evidence>
<dbReference type="SUPFAM" id="SSF56300">
    <property type="entry name" value="Metallo-dependent phosphatases"/>
    <property type="match status" value="1"/>
</dbReference>
<evidence type="ECO:0000313" key="10">
    <source>
        <dbReference type="Proteomes" id="UP000663873"/>
    </source>
</evidence>
<keyword evidence="4" id="KW-0812">Transmembrane</keyword>
<evidence type="ECO:0000313" key="7">
    <source>
        <dbReference type="EMBL" id="CAF5118009.1"/>
    </source>
</evidence>
<dbReference type="PANTHER" id="PTHR45668">
    <property type="entry name" value="SERINE/THREONINE-PROTEIN PHOSPHATASE 5-RELATED"/>
    <property type="match status" value="1"/>
</dbReference>
<gene>
    <name evidence="7" type="ORF">QYT958_LOCUS45872</name>
    <name evidence="8" type="ORF">QYT958_LOCUS47896</name>
    <name evidence="6" type="ORF">UJA718_LOCUS46898</name>
</gene>
<dbReference type="EMBL" id="CAJOBR010078722">
    <property type="protein sequence ID" value="CAF5118009.1"/>
    <property type="molecule type" value="Genomic_DNA"/>
</dbReference>
<keyword evidence="4" id="KW-1133">Transmembrane helix</keyword>
<evidence type="ECO:0000256" key="2">
    <source>
        <dbReference type="ARBA" id="ARBA00022723"/>
    </source>
</evidence>
<dbReference type="GO" id="GO:0046872">
    <property type="term" value="F:metal ion binding"/>
    <property type="evidence" value="ECO:0007669"/>
    <property type="project" value="UniProtKB-KW"/>
</dbReference>